<gene>
    <name evidence="2" type="ORF">Bca52824_042661</name>
</gene>
<accession>A0A8X7RXX0</accession>
<reference evidence="2 3" key="1">
    <citation type="submission" date="2020-02" db="EMBL/GenBank/DDBJ databases">
        <authorList>
            <person name="Ma Q."/>
            <person name="Huang Y."/>
            <person name="Song X."/>
            <person name="Pei D."/>
        </authorList>
    </citation>
    <scope>NUCLEOTIDE SEQUENCE [LARGE SCALE GENOMIC DNA]</scope>
    <source>
        <strain evidence="2">Sxm20200214</strain>
        <tissue evidence="2">Leaf</tissue>
    </source>
</reference>
<comment type="caution">
    <text evidence="2">The sequence shown here is derived from an EMBL/GenBank/DDBJ whole genome shotgun (WGS) entry which is preliminary data.</text>
</comment>
<dbReference type="Proteomes" id="UP000886595">
    <property type="component" value="Unassembled WGS sequence"/>
</dbReference>
<dbReference type="AlphaFoldDB" id="A0A8X7RXX0"/>
<protein>
    <submittedName>
        <fullName evidence="2">Uncharacterized protein</fullName>
    </submittedName>
</protein>
<sequence>MDGLIPMVYRAVKKNLTRRRYQRLSSTNTTRESYDIEMNVDGHHRRRWCMGDNSSLSPTEKGGSPPPEGHQLVRFKSHRLFSCITGH</sequence>
<dbReference type="PANTHER" id="PTHR35485">
    <property type="entry name" value="OS01G0888900 PROTEIN"/>
    <property type="match status" value="1"/>
</dbReference>
<dbReference type="OrthoDB" id="650808at2759"/>
<keyword evidence="3" id="KW-1185">Reference proteome</keyword>
<dbReference type="EMBL" id="JAAMPC010000009">
    <property type="protein sequence ID" value="KAG2295992.1"/>
    <property type="molecule type" value="Genomic_DNA"/>
</dbReference>
<feature type="region of interest" description="Disordered" evidence="1">
    <location>
        <begin position="51"/>
        <end position="72"/>
    </location>
</feature>
<evidence type="ECO:0000256" key="1">
    <source>
        <dbReference type="SAM" id="MobiDB-lite"/>
    </source>
</evidence>
<proteinExistence type="predicted"/>
<name>A0A8X7RXX0_BRACI</name>
<evidence type="ECO:0000313" key="2">
    <source>
        <dbReference type="EMBL" id="KAG2295992.1"/>
    </source>
</evidence>
<dbReference type="PANTHER" id="PTHR35485:SF4">
    <property type="entry name" value="EXPRESSED PROTEIN"/>
    <property type="match status" value="1"/>
</dbReference>
<organism evidence="2 3">
    <name type="scientific">Brassica carinata</name>
    <name type="common">Ethiopian mustard</name>
    <name type="synonym">Abyssinian cabbage</name>
    <dbReference type="NCBI Taxonomy" id="52824"/>
    <lineage>
        <taxon>Eukaryota</taxon>
        <taxon>Viridiplantae</taxon>
        <taxon>Streptophyta</taxon>
        <taxon>Embryophyta</taxon>
        <taxon>Tracheophyta</taxon>
        <taxon>Spermatophyta</taxon>
        <taxon>Magnoliopsida</taxon>
        <taxon>eudicotyledons</taxon>
        <taxon>Gunneridae</taxon>
        <taxon>Pentapetalae</taxon>
        <taxon>rosids</taxon>
        <taxon>malvids</taxon>
        <taxon>Brassicales</taxon>
        <taxon>Brassicaceae</taxon>
        <taxon>Brassiceae</taxon>
        <taxon>Brassica</taxon>
    </lineage>
</organism>
<evidence type="ECO:0000313" key="3">
    <source>
        <dbReference type="Proteomes" id="UP000886595"/>
    </source>
</evidence>